<evidence type="ECO:0000313" key="5">
    <source>
        <dbReference type="EMBL" id="MFC0308203.1"/>
    </source>
</evidence>
<evidence type="ECO:0000256" key="3">
    <source>
        <dbReference type="ARBA" id="ARBA00022679"/>
    </source>
</evidence>
<keyword evidence="6" id="KW-1185">Reference proteome</keyword>
<gene>
    <name evidence="5" type="ORF">ACFFHK_00570</name>
</gene>
<dbReference type="InterPro" id="IPR001173">
    <property type="entry name" value="Glyco_trans_2-like"/>
</dbReference>
<dbReference type="EMBL" id="JBHLWB010000001">
    <property type="protein sequence ID" value="MFC0308203.1"/>
    <property type="molecule type" value="Genomic_DNA"/>
</dbReference>
<keyword evidence="2 5" id="KW-0328">Glycosyltransferase</keyword>
<dbReference type="GO" id="GO:0016757">
    <property type="term" value="F:glycosyltransferase activity"/>
    <property type="evidence" value="ECO:0007669"/>
    <property type="project" value="UniProtKB-KW"/>
</dbReference>
<reference evidence="5 6" key="1">
    <citation type="submission" date="2024-09" db="EMBL/GenBank/DDBJ databases">
        <authorList>
            <person name="Sun Q."/>
            <person name="Mori K."/>
        </authorList>
    </citation>
    <scope>NUCLEOTIDE SEQUENCE [LARGE SCALE GENOMIC DNA]</scope>
    <source>
        <strain evidence="5 6">CCM 7539</strain>
    </source>
</reference>
<dbReference type="PANTHER" id="PTHR43685:SF5">
    <property type="entry name" value="GLYCOSYLTRANSFERASE EPSE-RELATED"/>
    <property type="match status" value="1"/>
</dbReference>
<name>A0ABV6GYC5_9PAST</name>
<accession>A0ABV6GYC5</accession>
<evidence type="ECO:0000259" key="4">
    <source>
        <dbReference type="Pfam" id="PF00535"/>
    </source>
</evidence>
<dbReference type="PANTHER" id="PTHR43685">
    <property type="entry name" value="GLYCOSYLTRANSFERASE"/>
    <property type="match status" value="1"/>
</dbReference>
<keyword evidence="3 5" id="KW-0808">Transferase</keyword>
<dbReference type="InterPro" id="IPR029044">
    <property type="entry name" value="Nucleotide-diphossugar_trans"/>
</dbReference>
<protein>
    <submittedName>
        <fullName evidence="5">Glycosyltransferase</fullName>
        <ecNumber evidence="5">2.4.-.-</ecNumber>
    </submittedName>
</protein>
<organism evidence="5 6">
    <name type="scientific">Gallibacterium trehalosifermentans</name>
    <dbReference type="NCBI Taxonomy" id="516935"/>
    <lineage>
        <taxon>Bacteria</taxon>
        <taxon>Pseudomonadati</taxon>
        <taxon>Pseudomonadota</taxon>
        <taxon>Gammaproteobacteria</taxon>
        <taxon>Pasteurellales</taxon>
        <taxon>Pasteurellaceae</taxon>
        <taxon>Gallibacterium</taxon>
    </lineage>
</organism>
<evidence type="ECO:0000256" key="1">
    <source>
        <dbReference type="ARBA" id="ARBA00006739"/>
    </source>
</evidence>
<feature type="domain" description="Glycosyltransferase 2-like" evidence="4">
    <location>
        <begin position="11"/>
        <end position="156"/>
    </location>
</feature>
<dbReference type="Proteomes" id="UP001589767">
    <property type="component" value="Unassembled WGS sequence"/>
</dbReference>
<evidence type="ECO:0000313" key="6">
    <source>
        <dbReference type="Proteomes" id="UP001589767"/>
    </source>
</evidence>
<sequence>MHFSVLMSLYYKEKVEYLTQCFQSLLAQTVPATEIVLVFDGPIPQPLQDCVNEWQTRLPLKIVPLPENVGLGKALNAGLAACSYEWVFRMDTDDLCVTDRFAKQVAYIEAHSEVSMVGGQIEEFDTDNPAVKSIRRVPIEDSEIKKMAPVRCPFNHMALAYKKSAIQAVGGYQHHLFLEDYNLWLRFLSAGYIAHNLPDILIKMRAGQGMYNRRRGVQYFKSEWKLAKLKIKLGIQNPINALGIFIVRATTRILPGKLLGQVYKLLRKLG</sequence>
<dbReference type="EC" id="2.4.-.-" evidence="5"/>
<dbReference type="InterPro" id="IPR050834">
    <property type="entry name" value="Glycosyltransf_2"/>
</dbReference>
<comment type="caution">
    <text evidence="5">The sequence shown here is derived from an EMBL/GenBank/DDBJ whole genome shotgun (WGS) entry which is preliminary data.</text>
</comment>
<dbReference type="CDD" id="cd04195">
    <property type="entry name" value="GT2_AmsE_like"/>
    <property type="match status" value="1"/>
</dbReference>
<dbReference type="SUPFAM" id="SSF53448">
    <property type="entry name" value="Nucleotide-diphospho-sugar transferases"/>
    <property type="match status" value="1"/>
</dbReference>
<dbReference type="Pfam" id="PF00535">
    <property type="entry name" value="Glycos_transf_2"/>
    <property type="match status" value="1"/>
</dbReference>
<evidence type="ECO:0000256" key="2">
    <source>
        <dbReference type="ARBA" id="ARBA00022676"/>
    </source>
</evidence>
<dbReference type="Gene3D" id="3.90.550.10">
    <property type="entry name" value="Spore Coat Polysaccharide Biosynthesis Protein SpsA, Chain A"/>
    <property type="match status" value="1"/>
</dbReference>
<dbReference type="RefSeq" id="WP_382367733.1">
    <property type="nucleotide sequence ID" value="NZ_JBHLWB010000001.1"/>
</dbReference>
<comment type="similarity">
    <text evidence="1">Belongs to the glycosyltransferase 2 family.</text>
</comment>
<proteinExistence type="inferred from homology"/>